<organism evidence="1 2">
    <name type="scientific">Sinosporangium album</name>
    <dbReference type="NCBI Taxonomy" id="504805"/>
    <lineage>
        <taxon>Bacteria</taxon>
        <taxon>Bacillati</taxon>
        <taxon>Actinomycetota</taxon>
        <taxon>Actinomycetes</taxon>
        <taxon>Streptosporangiales</taxon>
        <taxon>Streptosporangiaceae</taxon>
        <taxon>Sinosporangium</taxon>
    </lineage>
</organism>
<gene>
    <name evidence="1" type="ORF">SAMN05421505_11854</name>
</gene>
<keyword evidence="2" id="KW-1185">Reference proteome</keyword>
<dbReference type="AlphaFoldDB" id="A0A1G8DHL6"/>
<dbReference type="Proteomes" id="UP000198923">
    <property type="component" value="Unassembled WGS sequence"/>
</dbReference>
<proteinExistence type="predicted"/>
<dbReference type="RefSeq" id="WP_218125925.1">
    <property type="nucleotide sequence ID" value="NZ_FNCN01000018.1"/>
</dbReference>
<sequence>MLKPDFPLHSKRLTPRLGMRREAYLGENESVKGEWTDGVVYAMPDRRWRAR</sequence>
<dbReference type="EMBL" id="FNCN01000018">
    <property type="protein sequence ID" value="SDH57136.1"/>
    <property type="molecule type" value="Genomic_DNA"/>
</dbReference>
<dbReference type="STRING" id="504805.SAMN05421505_11854"/>
<dbReference type="Gene3D" id="3.40.630.30">
    <property type="match status" value="1"/>
</dbReference>
<name>A0A1G8DHL6_9ACTN</name>
<evidence type="ECO:0000313" key="2">
    <source>
        <dbReference type="Proteomes" id="UP000198923"/>
    </source>
</evidence>
<protein>
    <submittedName>
        <fullName evidence="1">Uncharacterized protein</fullName>
    </submittedName>
</protein>
<accession>A0A1G8DHL6</accession>
<evidence type="ECO:0000313" key="1">
    <source>
        <dbReference type="EMBL" id="SDH57136.1"/>
    </source>
</evidence>
<reference evidence="1 2" key="1">
    <citation type="submission" date="2016-10" db="EMBL/GenBank/DDBJ databases">
        <authorList>
            <person name="de Groot N.N."/>
        </authorList>
    </citation>
    <scope>NUCLEOTIDE SEQUENCE [LARGE SCALE GENOMIC DNA]</scope>
    <source>
        <strain evidence="1 2">CPCC 201354</strain>
    </source>
</reference>